<sequence length="312" mass="35701">MQNYNMTPLEKVNLVYSIAVELQSRMTYDEINVYLNEYGIKKPSDGYGSKRVYVQKALESVPSSKIVKIAEELGLYKSDDLTLTEEPQCWKLGFFKMFISHLTANKSSATNLKICLEEYAISGFVAHEDIEPSKEWMTEIEKALFTMNGLCAIVTPDFIKSAWCDQEVGVAIGRRVLVAPIRKGADPYGLFGKYQGIQSKNKDSHKIAEEIFKIVTTNEKSKSIYAEMIRNLVLNSKNTEEGLKWITLLERIPNIEVAYISELQSKFYSNDNLDNESVFEIANRIFKKYNLALVDHKTFMVNDFNLEDDLPF</sequence>
<evidence type="ECO:0000313" key="2">
    <source>
        <dbReference type="EMBL" id="EGK05507.1"/>
    </source>
</evidence>
<reference evidence="2 3" key="1">
    <citation type="submission" date="2011-04" db="EMBL/GenBank/DDBJ databases">
        <title>The Genome Sequence of Dysgonomonas mossii DSM 22836.</title>
        <authorList>
            <consortium name="The Broad Institute Genome Sequencing Platform"/>
            <person name="Earl A."/>
            <person name="Ward D."/>
            <person name="Feldgarden M."/>
            <person name="Gevers D."/>
            <person name="Pudlo N."/>
            <person name="Martens E."/>
            <person name="Allen-Vercoe E."/>
            <person name="Young S.K."/>
            <person name="Zeng Q."/>
            <person name="Gargeya S."/>
            <person name="Fitzgerald M."/>
            <person name="Haas B."/>
            <person name="Abouelleil A."/>
            <person name="Alvarado L."/>
            <person name="Arachchi H.M."/>
            <person name="Berlin A."/>
            <person name="Brown A."/>
            <person name="Chapman S.B."/>
            <person name="Chen Z."/>
            <person name="Dunbar C."/>
            <person name="Freedman E."/>
            <person name="Gearin G."/>
            <person name="Gellesch M."/>
            <person name="Goldberg J."/>
            <person name="Griggs A."/>
            <person name="Gujja S."/>
            <person name="Heiman D."/>
            <person name="Howarth C."/>
            <person name="Larson L."/>
            <person name="Lui A."/>
            <person name="MacDonald P.J.P."/>
            <person name="Mehta T."/>
            <person name="Montmayeur A."/>
            <person name="Murphy C."/>
            <person name="Neiman D."/>
            <person name="Pearson M."/>
            <person name="Priest M."/>
            <person name="Roberts A."/>
            <person name="Saif S."/>
            <person name="Shea T."/>
            <person name="Shenoy N."/>
            <person name="Sisk P."/>
            <person name="Stolte C."/>
            <person name="Sykes S."/>
            <person name="Yandava C."/>
            <person name="Wortman J."/>
            <person name="Nusbaum C."/>
            <person name="Birren B."/>
        </authorList>
    </citation>
    <scope>NUCLEOTIDE SEQUENCE [LARGE SCALE GENOMIC DNA]</scope>
    <source>
        <strain evidence="2 3">DSM 22836</strain>
    </source>
</reference>
<proteinExistence type="predicted"/>
<dbReference type="HOGENOM" id="CLU_078472_0_0_10"/>
<organism evidence="2 3">
    <name type="scientific">Dysgonomonas mossii DSM 22836</name>
    <dbReference type="NCBI Taxonomy" id="742767"/>
    <lineage>
        <taxon>Bacteria</taxon>
        <taxon>Pseudomonadati</taxon>
        <taxon>Bacteroidota</taxon>
        <taxon>Bacteroidia</taxon>
        <taxon>Bacteroidales</taxon>
        <taxon>Dysgonomonadaceae</taxon>
        <taxon>Dysgonomonas</taxon>
    </lineage>
</organism>
<dbReference type="OrthoDB" id="344630at2"/>
<dbReference type="AlphaFoldDB" id="F8X329"/>
<protein>
    <recommendedName>
        <fullName evidence="1">TIR domain-containing protein</fullName>
    </recommendedName>
</protein>
<gene>
    <name evidence="2" type="ORF">HMPREF9456_02708</name>
</gene>
<feature type="domain" description="TIR" evidence="1">
    <location>
        <begin position="93"/>
        <end position="215"/>
    </location>
</feature>
<evidence type="ECO:0000259" key="1">
    <source>
        <dbReference type="PROSITE" id="PS50104"/>
    </source>
</evidence>
<dbReference type="SUPFAM" id="SSF52200">
    <property type="entry name" value="Toll/Interleukin receptor TIR domain"/>
    <property type="match status" value="1"/>
</dbReference>
<dbReference type="STRING" id="742767.HMPREF9456_02708"/>
<dbReference type="PROSITE" id="PS50104">
    <property type="entry name" value="TIR"/>
    <property type="match status" value="1"/>
</dbReference>
<dbReference type="InterPro" id="IPR035897">
    <property type="entry name" value="Toll_tir_struct_dom_sf"/>
</dbReference>
<dbReference type="InterPro" id="IPR000157">
    <property type="entry name" value="TIR_dom"/>
</dbReference>
<dbReference type="EMBL" id="ADLW01000014">
    <property type="protein sequence ID" value="EGK05507.1"/>
    <property type="molecule type" value="Genomic_DNA"/>
</dbReference>
<dbReference type="Gene3D" id="3.40.50.10140">
    <property type="entry name" value="Toll/interleukin-1 receptor homology (TIR) domain"/>
    <property type="match status" value="1"/>
</dbReference>
<dbReference type="Pfam" id="PF13676">
    <property type="entry name" value="TIR_2"/>
    <property type="match status" value="1"/>
</dbReference>
<comment type="caution">
    <text evidence="2">The sequence shown here is derived from an EMBL/GenBank/DDBJ whole genome shotgun (WGS) entry which is preliminary data.</text>
</comment>
<dbReference type="Proteomes" id="UP000006420">
    <property type="component" value="Unassembled WGS sequence"/>
</dbReference>
<name>F8X329_9BACT</name>
<accession>F8X329</accession>
<evidence type="ECO:0000313" key="3">
    <source>
        <dbReference type="Proteomes" id="UP000006420"/>
    </source>
</evidence>
<dbReference type="GO" id="GO:0007165">
    <property type="term" value="P:signal transduction"/>
    <property type="evidence" value="ECO:0007669"/>
    <property type="project" value="InterPro"/>
</dbReference>
<keyword evidence="3" id="KW-1185">Reference proteome</keyword>
<dbReference type="eggNOG" id="ENOG502Z958">
    <property type="taxonomic scope" value="Bacteria"/>
</dbReference>